<dbReference type="InterPro" id="IPR029767">
    <property type="entry name" value="WecB-like"/>
</dbReference>
<comment type="similarity">
    <text evidence="2 4">Belongs to the UDP-N-acetylglucosamine 2-epimerase family.</text>
</comment>
<accession>A0A1K1QXJ3</accession>
<dbReference type="OrthoDB" id="9803238at2"/>
<evidence type="ECO:0000256" key="3">
    <source>
        <dbReference type="ARBA" id="ARBA00038858"/>
    </source>
</evidence>
<dbReference type="InterPro" id="IPR003331">
    <property type="entry name" value="UDP_GlcNAc_Epimerase_2_dom"/>
</dbReference>
<feature type="domain" description="UDP-N-acetylglucosamine 2-epimerase" evidence="5">
    <location>
        <begin position="27"/>
        <end position="373"/>
    </location>
</feature>
<evidence type="ECO:0000256" key="2">
    <source>
        <dbReference type="ARBA" id="ARBA00038209"/>
    </source>
</evidence>
<reference evidence="6 7" key="1">
    <citation type="submission" date="2016-11" db="EMBL/GenBank/DDBJ databases">
        <authorList>
            <person name="Jaros S."/>
            <person name="Januszkiewicz K."/>
            <person name="Wedrychowicz H."/>
        </authorList>
    </citation>
    <scope>NUCLEOTIDE SEQUENCE [LARGE SCALE GENOMIC DNA]</scope>
    <source>
        <strain evidence="6 7">CGMCC 1.12145</strain>
    </source>
</reference>
<proteinExistence type="inferred from homology"/>
<evidence type="ECO:0000313" key="7">
    <source>
        <dbReference type="Proteomes" id="UP000182248"/>
    </source>
</evidence>
<dbReference type="STRING" id="1150368.SAMN02927921_02906"/>
<evidence type="ECO:0000259" key="5">
    <source>
        <dbReference type="Pfam" id="PF02350"/>
    </source>
</evidence>
<name>A0A1K1QXJ3_9FLAO</name>
<sequence length="384" mass="43410">MNKIRNLIIFGTRPEAIKMAPLVKEFQKHPNQFDTKVCITAQHREMLDQVLSFFDIIPHYDLNLMKPGQNLYSLTADIISSLKEVLEEFKPHFVYVHGDTTTTMASSIAAFYSGAKVCHVEAGLRTYNMQSPFPEEMNRCVTGVVSDIHFAPTLTSKNNLLGENKKEEHIVVTGNTVIDALFYSVDKVKQTDFQDKEIEYLKELIKKGKKQILVTGHRRENHGEGFIAICKALKQIAQENPDVQIIYPVHLNPNVQKPVYELLAEVDNINLIKPLSYPAFVWLMEKAYLIVTDSGGVQEEAPSLGKPVLVMRDTTERPEAVEAGTVFLVGTNKEKIVRETEKLLNNVELYDAMSKNHNPYGDGEACRRIVEYISNVSSLTQVLK</sequence>
<evidence type="ECO:0000256" key="4">
    <source>
        <dbReference type="RuleBase" id="RU003513"/>
    </source>
</evidence>
<dbReference type="FunFam" id="3.40.50.2000:FF:000043">
    <property type="entry name" value="UDP-N-acetylglucosamine 2-epimerase"/>
    <property type="match status" value="1"/>
</dbReference>
<organism evidence="6 7">
    <name type="scientific">Sinomicrobium oceani</name>
    <dbReference type="NCBI Taxonomy" id="1150368"/>
    <lineage>
        <taxon>Bacteria</taxon>
        <taxon>Pseudomonadati</taxon>
        <taxon>Bacteroidota</taxon>
        <taxon>Flavobacteriia</taxon>
        <taxon>Flavobacteriales</taxon>
        <taxon>Flavobacteriaceae</taxon>
        <taxon>Sinomicrobium</taxon>
    </lineage>
</organism>
<dbReference type="PANTHER" id="PTHR43174">
    <property type="entry name" value="UDP-N-ACETYLGLUCOSAMINE 2-EPIMERASE"/>
    <property type="match status" value="1"/>
</dbReference>
<dbReference type="RefSeq" id="WP_072318110.1">
    <property type="nucleotide sequence ID" value="NZ_FPJE01000016.1"/>
</dbReference>
<evidence type="ECO:0000313" key="6">
    <source>
        <dbReference type="EMBL" id="SFW64038.1"/>
    </source>
</evidence>
<dbReference type="EC" id="5.1.3.14" evidence="3"/>
<evidence type="ECO:0000256" key="1">
    <source>
        <dbReference type="ARBA" id="ARBA00023235"/>
    </source>
</evidence>
<dbReference type="EMBL" id="FPJE01000016">
    <property type="protein sequence ID" value="SFW64038.1"/>
    <property type="molecule type" value="Genomic_DNA"/>
</dbReference>
<dbReference type="Gene3D" id="3.40.50.2000">
    <property type="entry name" value="Glycogen Phosphorylase B"/>
    <property type="match status" value="2"/>
</dbReference>
<dbReference type="AlphaFoldDB" id="A0A1K1QXJ3"/>
<dbReference type="PANTHER" id="PTHR43174:SF2">
    <property type="entry name" value="UDP-N-ACETYLGLUCOSAMINE 2-EPIMERASE"/>
    <property type="match status" value="1"/>
</dbReference>
<keyword evidence="7" id="KW-1185">Reference proteome</keyword>
<dbReference type="Pfam" id="PF02350">
    <property type="entry name" value="Epimerase_2"/>
    <property type="match status" value="1"/>
</dbReference>
<dbReference type="NCBIfam" id="TIGR00236">
    <property type="entry name" value="wecB"/>
    <property type="match status" value="1"/>
</dbReference>
<dbReference type="SUPFAM" id="SSF53756">
    <property type="entry name" value="UDP-Glycosyltransferase/glycogen phosphorylase"/>
    <property type="match status" value="1"/>
</dbReference>
<keyword evidence="1 4" id="KW-0413">Isomerase</keyword>
<dbReference type="CDD" id="cd03786">
    <property type="entry name" value="GTB_UDP-GlcNAc_2-Epimerase"/>
    <property type="match status" value="1"/>
</dbReference>
<gene>
    <name evidence="6" type="ORF">SAMN02927921_02906</name>
</gene>
<dbReference type="GO" id="GO:0008761">
    <property type="term" value="F:UDP-N-acetylglucosamine 2-epimerase activity"/>
    <property type="evidence" value="ECO:0007669"/>
    <property type="project" value="UniProtKB-EC"/>
</dbReference>
<protein>
    <recommendedName>
        <fullName evidence="3">UDP-N-acetylglucosamine 2-epimerase (non-hydrolyzing)</fullName>
        <ecNumber evidence="3">5.1.3.14</ecNumber>
    </recommendedName>
</protein>
<dbReference type="Proteomes" id="UP000182248">
    <property type="component" value="Unassembled WGS sequence"/>
</dbReference>